<feature type="compositionally biased region" description="Low complexity" evidence="1">
    <location>
        <begin position="24"/>
        <end position="42"/>
    </location>
</feature>
<feature type="compositionally biased region" description="Basic residues" evidence="1">
    <location>
        <begin position="1"/>
        <end position="10"/>
    </location>
</feature>
<dbReference type="Proteomes" id="UP000249065">
    <property type="component" value="Unassembled WGS sequence"/>
</dbReference>
<reference evidence="4" key="1">
    <citation type="submission" date="2018-06" db="EMBL/GenBank/DDBJ databases">
        <authorList>
            <person name="Khan S.A."/>
        </authorList>
    </citation>
    <scope>NUCLEOTIDE SEQUENCE [LARGE SCALE GENOMIC DNA]</scope>
    <source>
        <strain evidence="4">DB-1506</strain>
    </source>
</reference>
<keyword evidence="2" id="KW-0812">Transmembrane</keyword>
<proteinExistence type="predicted"/>
<keyword evidence="2" id="KW-1133">Transmembrane helix</keyword>
<comment type="caution">
    <text evidence="3">The sequence shown here is derived from an EMBL/GenBank/DDBJ whole genome shotgun (WGS) entry which is preliminary data.</text>
</comment>
<gene>
    <name evidence="3" type="ORF">DOO78_14185</name>
</gene>
<evidence type="ECO:0000256" key="2">
    <source>
        <dbReference type="SAM" id="Phobius"/>
    </source>
</evidence>
<evidence type="ECO:0000256" key="1">
    <source>
        <dbReference type="SAM" id="MobiDB-lite"/>
    </source>
</evidence>
<feature type="region of interest" description="Disordered" evidence="1">
    <location>
        <begin position="1"/>
        <end position="70"/>
    </location>
</feature>
<dbReference type="EMBL" id="QLIX01000009">
    <property type="protein sequence ID" value="RAI58489.1"/>
    <property type="molecule type" value="Genomic_DNA"/>
</dbReference>
<sequence length="119" mass="12141">MASKPARRRGGSTAEPAATPPAEPAAEAVPPVPAGDAAPEPAHAVARRTKAPPTPEAAAEAAPAHPEEIRGELRLTIGERAVLQMHGRITPAGLVTAGVMVASILLSTASLVWSARRRP</sequence>
<protein>
    <submittedName>
        <fullName evidence="3">Uncharacterized protein</fullName>
    </submittedName>
</protein>
<evidence type="ECO:0000313" key="4">
    <source>
        <dbReference type="Proteomes" id="UP000249065"/>
    </source>
</evidence>
<accession>A0A327M6V3</accession>
<name>A0A327M6V3_9PROT</name>
<feature type="transmembrane region" description="Helical" evidence="2">
    <location>
        <begin position="92"/>
        <end position="113"/>
    </location>
</feature>
<organism evidence="3 4">
    <name type="scientific">Roseicella frigidaeris</name>
    <dbReference type="NCBI Taxonomy" id="2230885"/>
    <lineage>
        <taxon>Bacteria</taxon>
        <taxon>Pseudomonadati</taxon>
        <taxon>Pseudomonadota</taxon>
        <taxon>Alphaproteobacteria</taxon>
        <taxon>Acetobacterales</taxon>
        <taxon>Roseomonadaceae</taxon>
        <taxon>Roseicella</taxon>
    </lineage>
</organism>
<keyword evidence="2" id="KW-0472">Membrane</keyword>
<dbReference type="AlphaFoldDB" id="A0A327M6V3"/>
<keyword evidence="4" id="KW-1185">Reference proteome</keyword>
<dbReference type="RefSeq" id="WP_111470501.1">
    <property type="nucleotide sequence ID" value="NZ_QLIX01000009.1"/>
</dbReference>
<evidence type="ECO:0000313" key="3">
    <source>
        <dbReference type="EMBL" id="RAI58489.1"/>
    </source>
</evidence>
<dbReference type="OrthoDB" id="8092782at2"/>